<sequence length="73" mass="7706">MPTSAVIGPMTEQVVVLLIGLPPSTPNPCSAQIDPNSAMISPTAKVTTKPLLIWEPYVPIRRHEGAAVRMTGG</sequence>
<accession>A0A9N7QPC1</accession>
<evidence type="ECO:0000313" key="1">
    <source>
        <dbReference type="EMBL" id="BDN82870.1"/>
    </source>
</evidence>
<dbReference type="Proteomes" id="UP001058626">
    <property type="component" value="Chromosome"/>
</dbReference>
<dbReference type="AlphaFoldDB" id="A0A9N7QPC1"/>
<organism evidence="1 2">
    <name type="scientific">Mycobacterium pseudoshottsii</name>
    <dbReference type="NCBI Taxonomy" id="265949"/>
    <lineage>
        <taxon>Bacteria</taxon>
        <taxon>Bacillati</taxon>
        <taxon>Actinomycetota</taxon>
        <taxon>Actinomycetes</taxon>
        <taxon>Mycobacteriales</taxon>
        <taxon>Mycobacteriaceae</taxon>
        <taxon>Mycobacterium</taxon>
        <taxon>Mycobacterium ulcerans group</taxon>
    </lineage>
</organism>
<keyword evidence="2" id="KW-1185">Reference proteome</keyword>
<dbReference type="EMBL" id="AP026367">
    <property type="protein sequence ID" value="BDN82870.1"/>
    <property type="molecule type" value="Genomic_DNA"/>
</dbReference>
<proteinExistence type="predicted"/>
<gene>
    <name evidence="1" type="ORF">NJB1907Z4_C30850</name>
</gene>
<reference evidence="1" key="1">
    <citation type="submission" date="2022-06" db="EMBL/GenBank/DDBJ databases">
        <title>Complete genome sequence of Mycobacterium pseudoshottsii NJB1907-Z4.</title>
        <authorList>
            <person name="Komine T."/>
            <person name="Fukano H."/>
            <person name="Wada S."/>
        </authorList>
    </citation>
    <scope>NUCLEOTIDE SEQUENCE</scope>
    <source>
        <strain evidence="1">NJB1907-Z4</strain>
    </source>
</reference>
<name>A0A9N7QPC1_9MYCO</name>
<protein>
    <submittedName>
        <fullName evidence="1">Uncharacterized protein</fullName>
    </submittedName>
</protein>
<evidence type="ECO:0000313" key="2">
    <source>
        <dbReference type="Proteomes" id="UP001058626"/>
    </source>
</evidence>